<sequence>MYISLHSSPPLSIEALERALIRTDEFDKSYGGPVSCGKKDPILVLADALFLIWLVSFPVVKVSNQ</sequence>
<keyword evidence="1" id="KW-1133">Transmembrane helix</keyword>
<evidence type="ECO:0000256" key="1">
    <source>
        <dbReference type="SAM" id="Phobius"/>
    </source>
</evidence>
<dbReference type="EMBL" id="JACXVP010000008">
    <property type="protein sequence ID" value="KAG5592424.1"/>
    <property type="molecule type" value="Genomic_DNA"/>
</dbReference>
<evidence type="ECO:0000313" key="2">
    <source>
        <dbReference type="EMBL" id="KAG5592424.1"/>
    </source>
</evidence>
<organism evidence="2 3">
    <name type="scientific">Solanum commersonii</name>
    <name type="common">Commerson's wild potato</name>
    <name type="synonym">Commerson's nightshade</name>
    <dbReference type="NCBI Taxonomy" id="4109"/>
    <lineage>
        <taxon>Eukaryota</taxon>
        <taxon>Viridiplantae</taxon>
        <taxon>Streptophyta</taxon>
        <taxon>Embryophyta</taxon>
        <taxon>Tracheophyta</taxon>
        <taxon>Spermatophyta</taxon>
        <taxon>Magnoliopsida</taxon>
        <taxon>eudicotyledons</taxon>
        <taxon>Gunneridae</taxon>
        <taxon>Pentapetalae</taxon>
        <taxon>asterids</taxon>
        <taxon>lamiids</taxon>
        <taxon>Solanales</taxon>
        <taxon>Solanaceae</taxon>
        <taxon>Solanoideae</taxon>
        <taxon>Solaneae</taxon>
        <taxon>Solanum</taxon>
    </lineage>
</organism>
<evidence type="ECO:0000313" key="3">
    <source>
        <dbReference type="Proteomes" id="UP000824120"/>
    </source>
</evidence>
<gene>
    <name evidence="2" type="ORF">H5410_042938</name>
</gene>
<dbReference type="Proteomes" id="UP000824120">
    <property type="component" value="Chromosome 8"/>
</dbReference>
<keyword evidence="1" id="KW-0472">Membrane</keyword>
<name>A0A9J5XYW0_SOLCO</name>
<keyword evidence="3" id="KW-1185">Reference proteome</keyword>
<keyword evidence="1" id="KW-0812">Transmembrane</keyword>
<proteinExistence type="predicted"/>
<accession>A0A9J5XYW0</accession>
<comment type="caution">
    <text evidence="2">The sequence shown here is derived from an EMBL/GenBank/DDBJ whole genome shotgun (WGS) entry which is preliminary data.</text>
</comment>
<reference evidence="2 3" key="1">
    <citation type="submission" date="2020-09" db="EMBL/GenBank/DDBJ databases">
        <title>De no assembly of potato wild relative species, Solanum commersonii.</title>
        <authorList>
            <person name="Cho K."/>
        </authorList>
    </citation>
    <scope>NUCLEOTIDE SEQUENCE [LARGE SCALE GENOMIC DNA]</scope>
    <source>
        <strain evidence="2">LZ3.2</strain>
        <tissue evidence="2">Leaf</tissue>
    </source>
</reference>
<protein>
    <submittedName>
        <fullName evidence="2">Uncharacterized protein</fullName>
    </submittedName>
</protein>
<dbReference type="AlphaFoldDB" id="A0A9J5XYW0"/>
<feature type="transmembrane region" description="Helical" evidence="1">
    <location>
        <begin position="42"/>
        <end position="60"/>
    </location>
</feature>